<accession>A0A9P2TD51</accession>
<gene>
    <name evidence="3" type="ORF">TM51_00095</name>
</gene>
<comment type="caution">
    <text evidence="3">The sequence shown here is derived from an EMBL/GenBank/DDBJ whole genome shotgun (WGS) entry which is preliminary data.</text>
</comment>
<sequence length="187" mass="20364">MSIVLQRGQTKKGAEEALSRLQEVAREQAERFAPYAAQAKEAAVQRIEQARGWTAPRLHSAAQRVEDTVAPRVAELLSTAAQKVDPAPAPPRRKLPRALVYVGAGVLGLAAVYAVLRLRQAAQDAEWHAYLENAREQVRQTRQQLAARARQTRGKLWDSPEAAETAAPPEAAATGSTSSELNSQIKQ</sequence>
<dbReference type="Proteomes" id="UP000014184">
    <property type="component" value="Unassembled WGS sequence"/>
</dbReference>
<reference evidence="3 4" key="1">
    <citation type="journal article" date="2013" name="Genome Announc.">
        <title>Draft Genome Sequence of the Lignocellulose Decomposer Thermobifida fusca Strain TM51.</title>
        <authorList>
            <person name="Toth A."/>
            <person name="Barna T."/>
            <person name="Nagy I."/>
            <person name="Horvath B."/>
            <person name="Nagy I."/>
            <person name="Tancsics A."/>
            <person name="Kriszt B."/>
            <person name="Baka E."/>
            <person name="Fekete C."/>
            <person name="Kukolya J."/>
        </authorList>
    </citation>
    <scope>NUCLEOTIDE SEQUENCE [LARGE SCALE GENOMIC DNA]</scope>
    <source>
        <strain evidence="3 4">TM51</strain>
    </source>
</reference>
<dbReference type="EMBL" id="AOSG01000001">
    <property type="protein sequence ID" value="EOR72815.1"/>
    <property type="molecule type" value="Genomic_DNA"/>
</dbReference>
<feature type="compositionally biased region" description="Low complexity" evidence="1">
    <location>
        <begin position="159"/>
        <end position="180"/>
    </location>
</feature>
<keyword evidence="2" id="KW-0472">Membrane</keyword>
<dbReference type="AlphaFoldDB" id="A0A9P2TD51"/>
<dbReference type="RefSeq" id="WP_011293487.1">
    <property type="nucleotide sequence ID" value="NZ_AOSG01000001.1"/>
</dbReference>
<name>A0A9P2TD51_THEFU</name>
<proteinExistence type="predicted"/>
<evidence type="ECO:0000256" key="1">
    <source>
        <dbReference type="SAM" id="MobiDB-lite"/>
    </source>
</evidence>
<evidence type="ECO:0000256" key="2">
    <source>
        <dbReference type="SAM" id="Phobius"/>
    </source>
</evidence>
<protein>
    <submittedName>
        <fullName evidence="3">Uncharacterized protein</fullName>
    </submittedName>
</protein>
<feature type="region of interest" description="Disordered" evidence="1">
    <location>
        <begin position="143"/>
        <end position="187"/>
    </location>
</feature>
<evidence type="ECO:0000313" key="4">
    <source>
        <dbReference type="Proteomes" id="UP000014184"/>
    </source>
</evidence>
<keyword evidence="2" id="KW-1133">Transmembrane helix</keyword>
<keyword evidence="2" id="KW-0812">Transmembrane</keyword>
<evidence type="ECO:0000313" key="3">
    <source>
        <dbReference type="EMBL" id="EOR72815.1"/>
    </source>
</evidence>
<keyword evidence="4" id="KW-1185">Reference proteome</keyword>
<organism evidence="3 4">
    <name type="scientific">Thermobifida fusca TM51</name>
    <dbReference type="NCBI Taxonomy" id="1169414"/>
    <lineage>
        <taxon>Bacteria</taxon>
        <taxon>Bacillati</taxon>
        <taxon>Actinomycetota</taxon>
        <taxon>Actinomycetes</taxon>
        <taxon>Streptosporangiales</taxon>
        <taxon>Nocardiopsidaceae</taxon>
        <taxon>Thermobifida</taxon>
    </lineage>
</organism>
<feature type="transmembrane region" description="Helical" evidence="2">
    <location>
        <begin position="98"/>
        <end position="116"/>
    </location>
</feature>